<gene>
    <name evidence="1" type="ORF">RUMLAC_01204</name>
</gene>
<reference evidence="1 2" key="1">
    <citation type="submission" date="2008-08" db="EMBL/GenBank/DDBJ databases">
        <title>Draft genome sequence of Ruminococcus lactaris ATCC 29176.</title>
        <authorList>
            <person name="Sudarsanam P."/>
            <person name="Ley R."/>
            <person name="Guruge J."/>
            <person name="Turnbaugh P.J."/>
            <person name="Mahowald M."/>
            <person name="Liep D."/>
            <person name="Gordon J."/>
        </authorList>
    </citation>
    <scope>NUCLEOTIDE SEQUENCE [LARGE SCALE GENOMIC DNA]</scope>
    <source>
        <strain evidence="1 2">ATCC 29176</strain>
    </source>
</reference>
<dbReference type="Proteomes" id="UP000003254">
    <property type="component" value="Unassembled WGS sequence"/>
</dbReference>
<name>B5CP13_9FIRM</name>
<organism evidence="1 2">
    <name type="scientific">[Ruminococcus] lactaris ATCC 29176</name>
    <dbReference type="NCBI Taxonomy" id="471875"/>
    <lineage>
        <taxon>Bacteria</taxon>
        <taxon>Bacillati</taxon>
        <taxon>Bacillota</taxon>
        <taxon>Clostridia</taxon>
        <taxon>Lachnospirales</taxon>
        <taxon>Lachnospiraceae</taxon>
        <taxon>Mediterraneibacter</taxon>
    </lineage>
</organism>
<proteinExistence type="predicted"/>
<reference evidence="1 2" key="2">
    <citation type="submission" date="2008-08" db="EMBL/GenBank/DDBJ databases">
        <authorList>
            <person name="Fulton L."/>
            <person name="Clifton S."/>
            <person name="Fulton B."/>
            <person name="Xu J."/>
            <person name="Minx P."/>
            <person name="Pepin K.H."/>
            <person name="Johnson M."/>
            <person name="Bhonagiri V."/>
            <person name="Nash W.E."/>
            <person name="Mardis E.R."/>
            <person name="Wilson R.K."/>
        </authorList>
    </citation>
    <scope>NUCLEOTIDE SEQUENCE [LARGE SCALE GENOMIC DNA]</scope>
    <source>
        <strain evidence="1 2">ATCC 29176</strain>
    </source>
</reference>
<dbReference type="EMBL" id="ABOU02000032">
    <property type="protein sequence ID" value="EDY32919.1"/>
    <property type="molecule type" value="Genomic_DNA"/>
</dbReference>
<comment type="caution">
    <text evidence="1">The sequence shown here is derived from an EMBL/GenBank/DDBJ whole genome shotgun (WGS) entry which is preliminary data.</text>
</comment>
<evidence type="ECO:0000313" key="1">
    <source>
        <dbReference type="EMBL" id="EDY32919.1"/>
    </source>
</evidence>
<protein>
    <submittedName>
        <fullName evidence="1">Uncharacterized protein</fullName>
    </submittedName>
</protein>
<dbReference type="HOGENOM" id="CLU_3257418_0_0_9"/>
<keyword evidence="2" id="KW-1185">Reference proteome</keyword>
<sequence length="42" mass="4884">MGNDEKKISADFNPHFRKGSDRFLIFCLRLLNIFQSTLPQGK</sequence>
<accession>B5CP13</accession>
<dbReference type="AlphaFoldDB" id="B5CP13"/>
<evidence type="ECO:0000313" key="2">
    <source>
        <dbReference type="Proteomes" id="UP000003254"/>
    </source>
</evidence>